<dbReference type="SUPFAM" id="SSF46785">
    <property type="entry name" value="Winged helix' DNA-binding domain"/>
    <property type="match status" value="1"/>
</dbReference>
<protein>
    <submittedName>
        <fullName evidence="7">Molybdate transport repressor ModE-like protein</fullName>
    </submittedName>
</protein>
<evidence type="ECO:0000259" key="6">
    <source>
        <dbReference type="PROSITE" id="PS50931"/>
    </source>
</evidence>
<dbReference type="EMBL" id="JAGGMR010000001">
    <property type="protein sequence ID" value="MBP2189545.1"/>
    <property type="molecule type" value="Genomic_DNA"/>
</dbReference>
<dbReference type="InterPro" id="IPR036390">
    <property type="entry name" value="WH_DNA-bd_sf"/>
</dbReference>
<name>A0ABS4QEH2_9NOCA</name>
<dbReference type="PRINTS" id="PR00039">
    <property type="entry name" value="HTHLYSR"/>
</dbReference>
<dbReference type="Pfam" id="PF00126">
    <property type="entry name" value="HTH_1"/>
    <property type="match status" value="1"/>
</dbReference>
<dbReference type="Proteomes" id="UP001519325">
    <property type="component" value="Unassembled WGS sequence"/>
</dbReference>
<keyword evidence="8" id="KW-1185">Reference proteome</keyword>
<accession>A0ABS4QEH2</accession>
<organism evidence="7 8">
    <name type="scientific">Nocardia goodfellowii</name>
    <dbReference type="NCBI Taxonomy" id="882446"/>
    <lineage>
        <taxon>Bacteria</taxon>
        <taxon>Bacillati</taxon>
        <taxon>Actinomycetota</taxon>
        <taxon>Actinomycetes</taxon>
        <taxon>Mycobacteriales</taxon>
        <taxon>Nocardiaceae</taxon>
        <taxon>Nocardia</taxon>
    </lineage>
</organism>
<evidence type="ECO:0000256" key="4">
    <source>
        <dbReference type="ARBA" id="ARBA00023159"/>
    </source>
</evidence>
<dbReference type="Gene3D" id="1.10.10.10">
    <property type="entry name" value="Winged helix-like DNA-binding domain superfamily/Winged helix DNA-binding domain"/>
    <property type="match status" value="1"/>
</dbReference>
<dbReference type="Gene3D" id="3.40.190.10">
    <property type="entry name" value="Periplasmic binding protein-like II"/>
    <property type="match status" value="2"/>
</dbReference>
<gene>
    <name evidence="7" type="ORF">BJ987_002446</name>
</gene>
<comment type="similarity">
    <text evidence="1">Belongs to the LysR transcriptional regulatory family.</text>
</comment>
<comment type="caution">
    <text evidence="7">The sequence shown here is derived from an EMBL/GenBank/DDBJ whole genome shotgun (WGS) entry which is preliminary data.</text>
</comment>
<keyword evidence="3" id="KW-0238">DNA-binding</keyword>
<keyword evidence="2" id="KW-0805">Transcription regulation</keyword>
<reference evidence="7 8" key="1">
    <citation type="submission" date="2021-03" db="EMBL/GenBank/DDBJ databases">
        <title>Sequencing the genomes of 1000 actinobacteria strains.</title>
        <authorList>
            <person name="Klenk H.-P."/>
        </authorList>
    </citation>
    <scope>NUCLEOTIDE SEQUENCE [LARGE SCALE GENOMIC DNA]</scope>
    <source>
        <strain evidence="7 8">DSM 45516</strain>
    </source>
</reference>
<dbReference type="PROSITE" id="PS50931">
    <property type="entry name" value="HTH_LYSR"/>
    <property type="match status" value="1"/>
</dbReference>
<feature type="domain" description="HTH lysR-type" evidence="6">
    <location>
        <begin position="2"/>
        <end position="59"/>
    </location>
</feature>
<sequence length="294" mass="31415">MLDVGRLRVLVAVARTGSVTAAARELHFSQPSVSHHLARLEAETGARLIQRAGRGIRLTEAGRLLADRAAEILGRLDIAAMELSAHVGLRAGTVRVATFASAMLMLMPRVAERLAAEHPGLELELTDTHPPEALHMLRTGAVDVALAYRNEHAVEDSGVRLTSLFDDPTCLLTPLGDDRDSVAAHRDTRWIAGCERQRDNLVRVCADAGFTPKITCTTDDIATKQALVASGVGVTLIPRLALAAYRHPGVAAFEIPGSARHIYAATYGAPPDPPATRALLDALAAVTQRRPHAI</sequence>
<evidence type="ECO:0000313" key="7">
    <source>
        <dbReference type="EMBL" id="MBP2189545.1"/>
    </source>
</evidence>
<keyword evidence="4" id="KW-0010">Activator</keyword>
<dbReference type="Pfam" id="PF03466">
    <property type="entry name" value="LysR_substrate"/>
    <property type="match status" value="1"/>
</dbReference>
<dbReference type="SUPFAM" id="SSF53850">
    <property type="entry name" value="Periplasmic binding protein-like II"/>
    <property type="match status" value="1"/>
</dbReference>
<evidence type="ECO:0000256" key="3">
    <source>
        <dbReference type="ARBA" id="ARBA00023125"/>
    </source>
</evidence>
<evidence type="ECO:0000313" key="8">
    <source>
        <dbReference type="Proteomes" id="UP001519325"/>
    </source>
</evidence>
<evidence type="ECO:0000256" key="5">
    <source>
        <dbReference type="ARBA" id="ARBA00023163"/>
    </source>
</evidence>
<proteinExistence type="inferred from homology"/>
<dbReference type="InterPro" id="IPR036388">
    <property type="entry name" value="WH-like_DNA-bd_sf"/>
</dbReference>
<dbReference type="PANTHER" id="PTHR30346">
    <property type="entry name" value="TRANSCRIPTIONAL DUAL REGULATOR HCAR-RELATED"/>
    <property type="match status" value="1"/>
</dbReference>
<dbReference type="RefSeq" id="WP_209888374.1">
    <property type="nucleotide sequence ID" value="NZ_JAGGMR010000001.1"/>
</dbReference>
<dbReference type="InterPro" id="IPR000847">
    <property type="entry name" value="LysR_HTH_N"/>
</dbReference>
<keyword evidence="5" id="KW-0804">Transcription</keyword>
<evidence type="ECO:0000256" key="2">
    <source>
        <dbReference type="ARBA" id="ARBA00023015"/>
    </source>
</evidence>
<dbReference type="PANTHER" id="PTHR30346:SF29">
    <property type="entry name" value="LYSR SUBSTRATE-BINDING"/>
    <property type="match status" value="1"/>
</dbReference>
<dbReference type="InterPro" id="IPR005119">
    <property type="entry name" value="LysR_subst-bd"/>
</dbReference>
<evidence type="ECO:0000256" key="1">
    <source>
        <dbReference type="ARBA" id="ARBA00009437"/>
    </source>
</evidence>